<accession>A0ABZ2YYZ1</accession>
<keyword evidence="4" id="KW-1185">Reference proteome</keyword>
<reference evidence="3 4" key="1">
    <citation type="submission" date="2024-03" db="EMBL/GenBank/DDBJ databases">
        <title>Chitinophaga caseinilytica sp. nov., a casein hydrolysing bacterium isolated from forest soil.</title>
        <authorList>
            <person name="Lee D.S."/>
            <person name="Han D.M."/>
            <person name="Baek J.H."/>
            <person name="Choi D.G."/>
            <person name="Jeon J.H."/>
            <person name="Jeon C.O."/>
        </authorList>
    </citation>
    <scope>NUCLEOTIDE SEQUENCE [LARGE SCALE GENOMIC DNA]</scope>
    <source>
        <strain evidence="3 4">KACC 19118</strain>
    </source>
</reference>
<dbReference type="PANTHER" id="PTHR46546:SF4">
    <property type="entry name" value="SHEWANELLA-LIKE PROTEIN PHOSPHATASE 1"/>
    <property type="match status" value="1"/>
</dbReference>
<dbReference type="SUPFAM" id="SSF56300">
    <property type="entry name" value="Metallo-dependent phosphatases"/>
    <property type="match status" value="1"/>
</dbReference>
<proteinExistence type="predicted"/>
<organism evidence="3 4">
    <name type="scientific">Chitinophaga caseinilytica</name>
    <dbReference type="NCBI Taxonomy" id="2267521"/>
    <lineage>
        <taxon>Bacteria</taxon>
        <taxon>Pseudomonadati</taxon>
        <taxon>Bacteroidota</taxon>
        <taxon>Chitinophagia</taxon>
        <taxon>Chitinophagales</taxon>
        <taxon>Chitinophagaceae</taxon>
        <taxon>Chitinophaga</taxon>
    </lineage>
</organism>
<evidence type="ECO:0000259" key="2">
    <source>
        <dbReference type="Pfam" id="PF00149"/>
    </source>
</evidence>
<gene>
    <name evidence="3" type="ORF">WJU22_20285</name>
</gene>
<feature type="chain" id="PRO_5047353736" evidence="1">
    <location>
        <begin position="26"/>
        <end position="853"/>
    </location>
</feature>
<evidence type="ECO:0000313" key="4">
    <source>
        <dbReference type="Proteomes" id="UP001449657"/>
    </source>
</evidence>
<keyword evidence="1" id="KW-0732">Signal</keyword>
<feature type="domain" description="Calcineurin-like phosphoesterase" evidence="2">
    <location>
        <begin position="580"/>
        <end position="803"/>
    </location>
</feature>
<dbReference type="Pfam" id="PF00149">
    <property type="entry name" value="Metallophos"/>
    <property type="match status" value="1"/>
</dbReference>
<sequence length="853" mass="97474">MRIITNVFMYALPLLICSSALHSSARESQRKSTIKLKLVSAKMESAAKIRITYSQAFNFSRYYGKHTLLVPNKGYGEKWKLDTDEPLHIVVEAPQQRQHWISYPGDSLIIEYNDDKISVSGQGSERVKAQARYRLEIAQKSKLLYEKFHLSPTHISKRLKDLPDFRNKMDLCDSLSSATHRLLDTYEKQYPDSGWAQTRASAIALIESTRSLCYINLNAARKRLGVPFRDIRGMYETEMENENFRWLMNSDMPALEMEPYYEMMKARCLVYQFDPESPEATSLRSEKAFTDFKIWKILHESDRLMHGRLKDQFMAFLLSDKILRVADITLADTVIKYLDTRLQDKTCLSQLKEENDAVRSSYFRKPDIIQFLGLQDNLGQPFTLSNLGNTITVLGVADETDKVRDPLFHAIVREFTGNPHLRIGIIRRHRAIDTRKQKTGNMPGVTPLSAPATNDLYDYMQTYNAAAPGRTLVVLPYNYKELRYRDARYYLPDPTTDTAAALLSILREKLLQLKDGPYVQYSGDTTVVYHLDGPEVTTDTRIGKKPAYVHAATHEAGKSFRIPLKTTITPPASQYKQPEKIIVLSDMEGNLPAMAKFLIRHGVIDDAYNWIFGSNHLVLNGDFMDRGFQVTECLWLLYKLEDEAAKAGGQLHFILGNHEIMNLGGDVRYVREKYLENARLMHRGYDELLGQNSELGRWLRSRNMLVKIGDNLFVHGGISPAFNTTNLQLEEINQLSREFLQKGITDSTAASLHRMLHMDKDAPLWYRGYYAGKHEKPGRTPEADIEKTLSRFQVSRIITGHTIVADVSSFYGGKVIDVDTHHASGDVEGLLIEHDRLRRITADGSQHPVMPKE</sequence>
<protein>
    <submittedName>
        <fullName evidence="3">Metallophosphoesterase</fullName>
    </submittedName>
</protein>
<dbReference type="InterPro" id="IPR029052">
    <property type="entry name" value="Metallo-depent_PP-like"/>
</dbReference>
<dbReference type="RefSeq" id="WP_341839995.1">
    <property type="nucleotide sequence ID" value="NZ_CP149792.1"/>
</dbReference>
<dbReference type="EMBL" id="CP150096">
    <property type="protein sequence ID" value="WZN45241.1"/>
    <property type="molecule type" value="Genomic_DNA"/>
</dbReference>
<dbReference type="Proteomes" id="UP001449657">
    <property type="component" value="Chromosome"/>
</dbReference>
<dbReference type="InterPro" id="IPR004843">
    <property type="entry name" value="Calcineurin-like_PHP"/>
</dbReference>
<evidence type="ECO:0000256" key="1">
    <source>
        <dbReference type="SAM" id="SignalP"/>
    </source>
</evidence>
<name>A0ABZ2YYZ1_9BACT</name>
<dbReference type="Gene3D" id="3.60.21.10">
    <property type="match status" value="1"/>
</dbReference>
<evidence type="ECO:0000313" key="3">
    <source>
        <dbReference type="EMBL" id="WZN45241.1"/>
    </source>
</evidence>
<dbReference type="PANTHER" id="PTHR46546">
    <property type="entry name" value="SHEWANELLA-LIKE PROTEIN PHOSPHATASE 1"/>
    <property type="match status" value="1"/>
</dbReference>
<feature type="signal peptide" evidence="1">
    <location>
        <begin position="1"/>
        <end position="25"/>
    </location>
</feature>